<evidence type="ECO:0000313" key="2">
    <source>
        <dbReference type="Proteomes" id="UP000027451"/>
    </source>
</evidence>
<accession>A0A656QB35</accession>
<comment type="caution">
    <text evidence="1">The sequence shown here is derived from an EMBL/GenBank/DDBJ whole genome shotgun (WGS) entry which is preliminary data.</text>
</comment>
<keyword evidence="2" id="KW-1185">Reference proteome</keyword>
<dbReference type="AlphaFoldDB" id="A0A656QB35"/>
<reference evidence="1 2" key="1">
    <citation type="submission" date="2014-03" db="EMBL/GenBank/DDBJ databases">
        <title>Draft Genome Sequences of Four Burkholderia Strains.</title>
        <authorList>
            <person name="Liu X.Y."/>
            <person name="Li C.X."/>
            <person name="Xu J.H."/>
        </authorList>
    </citation>
    <scope>NUCLEOTIDE SEQUENCE [LARGE SCALE GENOMIC DNA]</scope>
    <source>
        <strain evidence="1 2">OP-1</strain>
    </source>
</reference>
<protein>
    <submittedName>
        <fullName evidence="1">Uncharacterized protein</fullName>
    </submittedName>
</protein>
<gene>
    <name evidence="1" type="ORF">BG60_31185</name>
</gene>
<sequence length="73" mass="7987">MSTLQFEDEMNRLRLGRICAGSRTQPAEKMPESSDEPLIQARQGFAPGAHIKNGLPHALCDRPLSASQKLQVG</sequence>
<evidence type="ECO:0000313" key="1">
    <source>
        <dbReference type="EMBL" id="KDR25113.1"/>
    </source>
</evidence>
<dbReference type="EMBL" id="JFHD01000055">
    <property type="protein sequence ID" value="KDR25113.1"/>
    <property type="molecule type" value="Genomic_DNA"/>
</dbReference>
<organism evidence="1 2">
    <name type="scientific">Caballeronia zhejiangensis</name>
    <dbReference type="NCBI Taxonomy" id="871203"/>
    <lineage>
        <taxon>Bacteria</taxon>
        <taxon>Pseudomonadati</taxon>
        <taxon>Pseudomonadota</taxon>
        <taxon>Betaproteobacteria</taxon>
        <taxon>Burkholderiales</taxon>
        <taxon>Burkholderiaceae</taxon>
        <taxon>Caballeronia</taxon>
    </lineage>
</organism>
<dbReference type="Proteomes" id="UP000027451">
    <property type="component" value="Unassembled WGS sequence"/>
</dbReference>
<proteinExistence type="predicted"/>
<name>A0A656QB35_9BURK</name>